<name>A0ABY4IIV5_9MICO</name>
<evidence type="ECO:0000313" key="2">
    <source>
        <dbReference type="Proteomes" id="UP000831467"/>
    </source>
</evidence>
<organism evidence="1 2">
    <name type="scientific">Microbacterium sufflavum</name>
    <dbReference type="NCBI Taxonomy" id="2851649"/>
    <lineage>
        <taxon>Bacteria</taxon>
        <taxon>Bacillati</taxon>
        <taxon>Actinomycetota</taxon>
        <taxon>Actinomycetes</taxon>
        <taxon>Micrococcales</taxon>
        <taxon>Microbacteriaceae</taxon>
        <taxon>Microbacterium</taxon>
    </lineage>
</organism>
<dbReference type="EMBL" id="CP078076">
    <property type="protein sequence ID" value="UPL12190.1"/>
    <property type="molecule type" value="Genomic_DNA"/>
</dbReference>
<evidence type="ECO:0008006" key="3">
    <source>
        <dbReference type="Google" id="ProtNLM"/>
    </source>
</evidence>
<accession>A0ABY4IIV5</accession>
<gene>
    <name evidence="1" type="ORF">KV394_14185</name>
</gene>
<dbReference type="Proteomes" id="UP000831467">
    <property type="component" value="Chromosome"/>
</dbReference>
<proteinExistence type="predicted"/>
<dbReference type="RefSeq" id="WP_247981724.1">
    <property type="nucleotide sequence ID" value="NZ_CP078076.1"/>
</dbReference>
<reference evidence="1 2" key="1">
    <citation type="submission" date="2021-06" db="EMBL/GenBank/DDBJ databases">
        <title>Genome-based taxonomic framework of Microbacterium strains isolated from marine environment, the description of four new species and reclassification of four preexisting species.</title>
        <authorList>
            <person name="Lee S.D."/>
            <person name="Kim S.-M."/>
            <person name="Byeon Y.-S."/>
            <person name="Yang H.L."/>
            <person name="Kim I.S."/>
        </authorList>
    </citation>
    <scope>NUCLEOTIDE SEQUENCE [LARGE SCALE GENOMIC DNA]</scope>
    <source>
        <strain evidence="1 2">SSW1-51</strain>
    </source>
</reference>
<evidence type="ECO:0000313" key="1">
    <source>
        <dbReference type="EMBL" id="UPL12190.1"/>
    </source>
</evidence>
<sequence>MTTTTDLSPFGLRETPEGLLPCGACGIATTPDRLTPHSVLSRIVAMPHGERAEDVKDGATVDLPTCDDCRALASTAEAIVTAHPHLRHSLGSVATWRVQSALYALSVLGHPISGPDIKPERLWALVNRLGMPGALAPYSRRFSPTWLPGATTKRSARERWSAVDPFVLSDCQRGIADVTVDMRPARALDGGPCSWCGARSAYGRRTSEAWPGDGLCVTCWLTKRDGGGWYDAFVAYIDPDRAIRRHIPGTLDLDGIRPWSQSHGGTGTAWSHSGDRNALRQHVAHLVGITVP</sequence>
<keyword evidence="2" id="KW-1185">Reference proteome</keyword>
<protein>
    <recommendedName>
        <fullName evidence="3">GATA-type domain-containing protein</fullName>
    </recommendedName>
</protein>